<proteinExistence type="predicted"/>
<dbReference type="OrthoDB" id="9811006at2"/>
<dbReference type="Pfam" id="PF04264">
    <property type="entry name" value="YceI"/>
    <property type="match status" value="1"/>
</dbReference>
<feature type="signal peptide" evidence="1">
    <location>
        <begin position="1"/>
        <end position="18"/>
    </location>
</feature>
<sequence>MKKLFTVLFFTVSSIVFSQSTWKADKAHSKVSFNITHLMISEVTGNFGDFNIEATADDTFSNPNFNVEIKIASIDTDNDGRDKHLRSDDYFGAEKFPTMVFKTTNVEMTGEKTFKLTGDLTIKDVTRSVTLDGKVNGIITNRRNQKLKAGLKITGTIDRLLFKVGGKTATLGDEVEIVINMEMNQQ</sequence>
<reference evidence="3 4" key="1">
    <citation type="submission" date="2019-04" db="EMBL/GenBank/DDBJ databases">
        <title>Lacinutrix sp. nov., isolated from marine water.</title>
        <authorList>
            <person name="Kim W."/>
        </authorList>
    </citation>
    <scope>NUCLEOTIDE SEQUENCE [LARGE SCALE GENOMIC DNA]</scope>
    <source>
        <strain evidence="3 4">CAU 1491</strain>
    </source>
</reference>
<name>A0A4U0ESI7_9FLAO</name>
<comment type="caution">
    <text evidence="3">The sequence shown here is derived from an EMBL/GenBank/DDBJ whole genome shotgun (WGS) entry which is preliminary data.</text>
</comment>
<organism evidence="3 4">
    <name type="scientific">Pontimicrobium aquaticum</name>
    <dbReference type="NCBI Taxonomy" id="2565367"/>
    <lineage>
        <taxon>Bacteria</taxon>
        <taxon>Pseudomonadati</taxon>
        <taxon>Bacteroidota</taxon>
        <taxon>Flavobacteriia</taxon>
        <taxon>Flavobacteriales</taxon>
        <taxon>Flavobacteriaceae</taxon>
        <taxon>Pontimicrobium</taxon>
    </lineage>
</organism>
<feature type="chain" id="PRO_5020758116" evidence="1">
    <location>
        <begin position="19"/>
        <end position="186"/>
    </location>
</feature>
<dbReference type="PANTHER" id="PTHR34406">
    <property type="entry name" value="PROTEIN YCEI"/>
    <property type="match status" value="1"/>
</dbReference>
<keyword evidence="1" id="KW-0732">Signal</keyword>
<accession>A0A4U0ESI7</accession>
<dbReference type="Proteomes" id="UP000307657">
    <property type="component" value="Unassembled WGS sequence"/>
</dbReference>
<feature type="domain" description="Lipid/polyisoprenoid-binding YceI-like" evidence="2">
    <location>
        <begin position="21"/>
        <end position="184"/>
    </location>
</feature>
<dbReference type="InterPro" id="IPR007372">
    <property type="entry name" value="Lipid/polyisoprenoid-bd_YceI"/>
</dbReference>
<dbReference type="AlphaFoldDB" id="A0A4U0ESI7"/>
<dbReference type="PANTHER" id="PTHR34406:SF1">
    <property type="entry name" value="PROTEIN YCEI"/>
    <property type="match status" value="1"/>
</dbReference>
<dbReference type="EMBL" id="SUPL01000005">
    <property type="protein sequence ID" value="TJY34680.1"/>
    <property type="molecule type" value="Genomic_DNA"/>
</dbReference>
<dbReference type="SUPFAM" id="SSF101874">
    <property type="entry name" value="YceI-like"/>
    <property type="match status" value="1"/>
</dbReference>
<dbReference type="InterPro" id="IPR036761">
    <property type="entry name" value="TTHA0802/YceI-like_sf"/>
</dbReference>
<dbReference type="Gene3D" id="2.40.128.110">
    <property type="entry name" value="Lipid/polyisoprenoid-binding, YceI-like"/>
    <property type="match status" value="1"/>
</dbReference>
<protein>
    <submittedName>
        <fullName evidence="3">YceI family protein</fullName>
    </submittedName>
</protein>
<evidence type="ECO:0000256" key="1">
    <source>
        <dbReference type="SAM" id="SignalP"/>
    </source>
</evidence>
<evidence type="ECO:0000313" key="3">
    <source>
        <dbReference type="EMBL" id="TJY34680.1"/>
    </source>
</evidence>
<dbReference type="RefSeq" id="WP_136843732.1">
    <property type="nucleotide sequence ID" value="NZ_SUPL01000005.1"/>
</dbReference>
<gene>
    <name evidence="3" type="ORF">E5167_10235</name>
</gene>
<evidence type="ECO:0000259" key="2">
    <source>
        <dbReference type="SMART" id="SM00867"/>
    </source>
</evidence>
<keyword evidence="4" id="KW-1185">Reference proteome</keyword>
<dbReference type="SMART" id="SM00867">
    <property type="entry name" value="YceI"/>
    <property type="match status" value="1"/>
</dbReference>
<evidence type="ECO:0000313" key="4">
    <source>
        <dbReference type="Proteomes" id="UP000307657"/>
    </source>
</evidence>